<accession>A0ACC2IDA8</accession>
<keyword evidence="2" id="KW-1185">Reference proteome</keyword>
<gene>
    <name evidence="1" type="ORF">OPT61_g4665</name>
</gene>
<comment type="caution">
    <text evidence="1">The sequence shown here is derived from an EMBL/GenBank/DDBJ whole genome shotgun (WGS) entry which is preliminary data.</text>
</comment>
<protein>
    <submittedName>
        <fullName evidence="1">Uncharacterized protein</fullName>
    </submittedName>
</protein>
<organism evidence="1 2">
    <name type="scientific">Boeremia exigua</name>
    <dbReference type="NCBI Taxonomy" id="749465"/>
    <lineage>
        <taxon>Eukaryota</taxon>
        <taxon>Fungi</taxon>
        <taxon>Dikarya</taxon>
        <taxon>Ascomycota</taxon>
        <taxon>Pezizomycotina</taxon>
        <taxon>Dothideomycetes</taxon>
        <taxon>Pleosporomycetidae</taxon>
        <taxon>Pleosporales</taxon>
        <taxon>Pleosporineae</taxon>
        <taxon>Didymellaceae</taxon>
        <taxon>Boeremia</taxon>
    </lineage>
</organism>
<name>A0ACC2IDA8_9PLEO</name>
<dbReference type="EMBL" id="JAPHNI010000273">
    <property type="protein sequence ID" value="KAJ8113139.1"/>
    <property type="molecule type" value="Genomic_DNA"/>
</dbReference>
<evidence type="ECO:0000313" key="1">
    <source>
        <dbReference type="EMBL" id="KAJ8113139.1"/>
    </source>
</evidence>
<evidence type="ECO:0000313" key="2">
    <source>
        <dbReference type="Proteomes" id="UP001153331"/>
    </source>
</evidence>
<reference evidence="1" key="1">
    <citation type="submission" date="2022-11" db="EMBL/GenBank/DDBJ databases">
        <title>Genome Sequence of Boeremia exigua.</title>
        <authorList>
            <person name="Buettner E."/>
        </authorList>
    </citation>
    <scope>NUCLEOTIDE SEQUENCE</scope>
    <source>
        <strain evidence="1">CU02</strain>
    </source>
</reference>
<sequence length="73" mass="8004">MQSLVRRMRRAPVGQQIQDRIHFRSGGESDVTEASVSEDGECAVDDAKENGHGHSSAVVQSSPNHDAMRNQEN</sequence>
<proteinExistence type="predicted"/>
<dbReference type="Proteomes" id="UP001153331">
    <property type="component" value="Unassembled WGS sequence"/>
</dbReference>